<name>A0ABN0NSU2_9BACT</name>
<reference evidence="1 2" key="1">
    <citation type="submission" date="2013-06" db="EMBL/GenBank/DDBJ databases">
        <authorList>
            <person name="Weinstock G."/>
            <person name="Sodergren E."/>
            <person name="Lobos E.A."/>
            <person name="Fulton L."/>
            <person name="Fulton R."/>
            <person name="Courtney L."/>
            <person name="Fronick C."/>
            <person name="O'Laughlin M."/>
            <person name="Godfrey J."/>
            <person name="Wilson R.M."/>
            <person name="Miner T."/>
            <person name="Farmer C."/>
            <person name="Delehaunty K."/>
            <person name="Cordes M."/>
            <person name="Minx P."/>
            <person name="Tomlinson C."/>
            <person name="Chen J."/>
            <person name="Wollam A."/>
            <person name="Pepin K.H."/>
            <person name="Bhonagiri V."/>
            <person name="Zhang X."/>
            <person name="Warren W."/>
            <person name="Mitreva M."/>
            <person name="Mardis E.R."/>
            <person name="Wilson R.K."/>
        </authorList>
    </citation>
    <scope>NUCLEOTIDE SEQUENCE [LARGE SCALE GENOMIC DNA]</scope>
    <source>
        <strain evidence="1 2">ATCC 29426</strain>
    </source>
</reference>
<comment type="caution">
    <text evidence="1">The sequence shown here is derived from an EMBL/GenBank/DDBJ whole genome shotgun (WGS) entry which is preliminary data.</text>
</comment>
<evidence type="ECO:0000313" key="2">
    <source>
        <dbReference type="Proteomes" id="UP000016660"/>
    </source>
</evidence>
<sequence>MQKNNSLIIILEQYVLSLHRILCAQQIGRNFSFYLLETSTFAN</sequence>
<dbReference type="Proteomes" id="UP000016660">
    <property type="component" value="Unassembled WGS sequence"/>
</dbReference>
<proteinExistence type="predicted"/>
<organism evidence="1 2">
    <name type="scientific">Prevotella disiens JCM 6334 = ATCC 29426</name>
    <dbReference type="NCBI Taxonomy" id="1235811"/>
    <lineage>
        <taxon>Bacteria</taxon>
        <taxon>Pseudomonadati</taxon>
        <taxon>Bacteroidota</taxon>
        <taxon>Bacteroidia</taxon>
        <taxon>Bacteroidales</taxon>
        <taxon>Prevotellaceae</taxon>
        <taxon>Prevotella</taxon>
    </lineage>
</organism>
<evidence type="ECO:0000313" key="1">
    <source>
        <dbReference type="EMBL" id="ERJ77435.1"/>
    </source>
</evidence>
<dbReference type="EMBL" id="AWUY01000076">
    <property type="protein sequence ID" value="ERJ77435.1"/>
    <property type="molecule type" value="Genomic_DNA"/>
</dbReference>
<gene>
    <name evidence="1" type="ORF">HMPREF0653_01059</name>
</gene>
<protein>
    <submittedName>
        <fullName evidence="1">Uncharacterized protein</fullName>
    </submittedName>
</protein>
<keyword evidence="2" id="KW-1185">Reference proteome</keyword>
<accession>A0ABN0NSU2</accession>